<dbReference type="VEuPathDB" id="FungiDB:Bcin06g00020"/>
<protein>
    <submittedName>
        <fullName evidence="1">Uncharacterized protein</fullName>
    </submittedName>
</protein>
<proteinExistence type="predicted"/>
<reference evidence="1 2" key="2">
    <citation type="journal article" date="2012" name="Eukaryot. Cell">
        <title>Genome update of Botrytis cinerea strains B05.10 and T4.</title>
        <authorList>
            <person name="Staats M."/>
            <person name="van Kan J.A."/>
        </authorList>
    </citation>
    <scope>NUCLEOTIDE SEQUENCE [LARGE SCALE GENOMIC DNA]</scope>
    <source>
        <strain evidence="1 2">B05.10</strain>
    </source>
</reference>
<dbReference type="OrthoDB" id="3521884at2759"/>
<name>A0A384JIT4_BOTFB</name>
<dbReference type="GeneID" id="36394220"/>
<reference evidence="1 2" key="3">
    <citation type="journal article" date="2017" name="Mol. Plant Pathol.">
        <title>A gapless genome sequence of the fungus Botrytis cinerea.</title>
        <authorList>
            <person name="Van Kan J.A."/>
            <person name="Stassen J.H."/>
            <person name="Mosbach A."/>
            <person name="Van Der Lee T.A."/>
            <person name="Faino L."/>
            <person name="Farmer A.D."/>
            <person name="Papasotiriou D.G."/>
            <person name="Zhou S."/>
            <person name="Seidl M.F."/>
            <person name="Cottam E."/>
            <person name="Edel D."/>
            <person name="Hahn M."/>
            <person name="Schwartz D.C."/>
            <person name="Dietrich R.A."/>
            <person name="Widdison S."/>
            <person name="Scalliet G."/>
        </authorList>
    </citation>
    <scope>NUCLEOTIDE SEQUENCE [LARGE SCALE GENOMIC DNA]</scope>
    <source>
        <strain evidence="1 2">B05.10</strain>
    </source>
</reference>
<dbReference type="KEGG" id="bfu:BCIN_06g00020"/>
<dbReference type="Proteomes" id="UP000001798">
    <property type="component" value="Chromosome 6"/>
</dbReference>
<reference evidence="1 2" key="1">
    <citation type="journal article" date="2011" name="PLoS Genet.">
        <title>Genomic analysis of the necrotrophic fungal pathogens Sclerotinia sclerotiorum and Botrytis cinerea.</title>
        <authorList>
            <person name="Amselem J."/>
            <person name="Cuomo C.A."/>
            <person name="van Kan J.A."/>
            <person name="Viaud M."/>
            <person name="Benito E.P."/>
            <person name="Couloux A."/>
            <person name="Coutinho P.M."/>
            <person name="de Vries R.P."/>
            <person name="Dyer P.S."/>
            <person name="Fillinger S."/>
            <person name="Fournier E."/>
            <person name="Gout L."/>
            <person name="Hahn M."/>
            <person name="Kohn L."/>
            <person name="Lapalu N."/>
            <person name="Plummer K.M."/>
            <person name="Pradier J.M."/>
            <person name="Quevillon E."/>
            <person name="Sharon A."/>
            <person name="Simon A."/>
            <person name="ten Have A."/>
            <person name="Tudzynski B."/>
            <person name="Tudzynski P."/>
            <person name="Wincker P."/>
            <person name="Andrew M."/>
            <person name="Anthouard V."/>
            <person name="Beever R.E."/>
            <person name="Beffa R."/>
            <person name="Benoit I."/>
            <person name="Bouzid O."/>
            <person name="Brault B."/>
            <person name="Chen Z."/>
            <person name="Choquer M."/>
            <person name="Collemare J."/>
            <person name="Cotton P."/>
            <person name="Danchin E.G."/>
            <person name="Da Silva C."/>
            <person name="Gautier A."/>
            <person name="Giraud C."/>
            <person name="Giraud T."/>
            <person name="Gonzalez C."/>
            <person name="Grossetete S."/>
            <person name="Guldener U."/>
            <person name="Henrissat B."/>
            <person name="Howlett B.J."/>
            <person name="Kodira C."/>
            <person name="Kretschmer M."/>
            <person name="Lappartient A."/>
            <person name="Leroch M."/>
            <person name="Levis C."/>
            <person name="Mauceli E."/>
            <person name="Neuveglise C."/>
            <person name="Oeser B."/>
            <person name="Pearson M."/>
            <person name="Poulain J."/>
            <person name="Poussereau N."/>
            <person name="Quesneville H."/>
            <person name="Rascle C."/>
            <person name="Schumacher J."/>
            <person name="Segurens B."/>
            <person name="Sexton A."/>
            <person name="Silva E."/>
            <person name="Sirven C."/>
            <person name="Soanes D.M."/>
            <person name="Talbot N.J."/>
            <person name="Templeton M."/>
            <person name="Yandava C."/>
            <person name="Yarden O."/>
            <person name="Zeng Q."/>
            <person name="Rollins J.A."/>
            <person name="Lebrun M.H."/>
            <person name="Dickman M."/>
        </authorList>
    </citation>
    <scope>NUCLEOTIDE SEQUENCE [LARGE SCALE GENOMIC DNA]</scope>
    <source>
        <strain evidence="1 2">B05.10</strain>
    </source>
</reference>
<sequence>MTPLSNIIVVSALTEDLKCGQYAIECTEQCDVLVENATKTKFWFDSKSLSDEVIRRISSVRLITESHDQGHVDTPYGGNWTWFELRIRRGSTSGSQEGGKNLYED</sequence>
<evidence type="ECO:0000313" key="2">
    <source>
        <dbReference type="Proteomes" id="UP000001798"/>
    </source>
</evidence>
<gene>
    <name evidence="1" type="ORF">BCIN_06g00020</name>
</gene>
<keyword evidence="2" id="KW-1185">Reference proteome</keyword>
<dbReference type="AlphaFoldDB" id="A0A384JIT4"/>
<accession>A0A384JIT4</accession>
<dbReference type="RefSeq" id="XP_024549045.1">
    <property type="nucleotide sequence ID" value="XM_024693259.1"/>
</dbReference>
<organism evidence="1 2">
    <name type="scientific">Botryotinia fuckeliana (strain B05.10)</name>
    <name type="common">Noble rot fungus</name>
    <name type="synonym">Botrytis cinerea</name>
    <dbReference type="NCBI Taxonomy" id="332648"/>
    <lineage>
        <taxon>Eukaryota</taxon>
        <taxon>Fungi</taxon>
        <taxon>Dikarya</taxon>
        <taxon>Ascomycota</taxon>
        <taxon>Pezizomycotina</taxon>
        <taxon>Leotiomycetes</taxon>
        <taxon>Helotiales</taxon>
        <taxon>Sclerotiniaceae</taxon>
        <taxon>Botrytis</taxon>
    </lineage>
</organism>
<dbReference type="EMBL" id="CP009810">
    <property type="protein sequence ID" value="ATZ50496.1"/>
    <property type="molecule type" value="Genomic_DNA"/>
</dbReference>
<evidence type="ECO:0000313" key="1">
    <source>
        <dbReference type="EMBL" id="ATZ50496.1"/>
    </source>
</evidence>